<dbReference type="Pfam" id="PF00781">
    <property type="entry name" value="DAGK_cat"/>
    <property type="match status" value="1"/>
</dbReference>
<dbReference type="InterPro" id="IPR016064">
    <property type="entry name" value="NAD/diacylglycerol_kinase_sf"/>
</dbReference>
<dbReference type="Gene3D" id="2.60.200.40">
    <property type="match status" value="1"/>
</dbReference>
<dbReference type="InterPro" id="IPR017438">
    <property type="entry name" value="ATP-NAD_kinase_N"/>
</dbReference>
<dbReference type="RefSeq" id="WP_028481573.1">
    <property type="nucleotide sequence ID" value="NZ_LVVZ01000007.1"/>
</dbReference>
<dbReference type="PROSITE" id="PS50146">
    <property type="entry name" value="DAGK"/>
    <property type="match status" value="1"/>
</dbReference>
<comment type="caution">
    <text evidence="2">The sequence shown here is derived from an EMBL/GenBank/DDBJ whole genome shotgun (WGS) entry which is preliminary data.</text>
</comment>
<dbReference type="SMART" id="SM00046">
    <property type="entry name" value="DAGKc"/>
    <property type="match status" value="1"/>
</dbReference>
<evidence type="ECO:0000259" key="1">
    <source>
        <dbReference type="PROSITE" id="PS50146"/>
    </source>
</evidence>
<dbReference type="AlphaFoldDB" id="A0A1U7JK98"/>
<dbReference type="STRING" id="197461.A3843_05120"/>
<evidence type="ECO:0000313" key="3">
    <source>
        <dbReference type="Proteomes" id="UP000185783"/>
    </source>
</evidence>
<gene>
    <name evidence="2" type="ORF">A3843_05120</name>
</gene>
<proteinExistence type="predicted"/>
<reference evidence="2 3" key="1">
    <citation type="submission" date="2016-03" db="EMBL/GenBank/DDBJ databases">
        <title>Genome sequence of Nesiotobacter sp. nov., a moderately halophilic alphaproteobacterium isolated from the Yellow Sea, China.</title>
        <authorList>
            <person name="Zhang G."/>
            <person name="Zhang R."/>
        </authorList>
    </citation>
    <scope>NUCLEOTIDE SEQUENCE [LARGE SCALE GENOMIC DNA]</scope>
    <source>
        <strain evidence="2 3">WB1-6</strain>
    </source>
</reference>
<keyword evidence="3" id="KW-1185">Reference proteome</keyword>
<organism evidence="2 3">
    <name type="scientific">Pseudovibrio exalbescens</name>
    <dbReference type="NCBI Taxonomy" id="197461"/>
    <lineage>
        <taxon>Bacteria</taxon>
        <taxon>Pseudomonadati</taxon>
        <taxon>Pseudomonadota</taxon>
        <taxon>Alphaproteobacteria</taxon>
        <taxon>Hyphomicrobiales</taxon>
        <taxon>Stappiaceae</taxon>
        <taxon>Pseudovibrio</taxon>
    </lineage>
</organism>
<dbReference type="Gene3D" id="3.40.50.10330">
    <property type="entry name" value="Probable inorganic polyphosphate/atp-NAD kinase, domain 1"/>
    <property type="match status" value="1"/>
</dbReference>
<protein>
    <recommendedName>
        <fullName evidence="1">DAGKc domain-containing protein</fullName>
    </recommendedName>
</protein>
<accession>A0A1U7JK98</accession>
<dbReference type="GO" id="GO:0016301">
    <property type="term" value="F:kinase activity"/>
    <property type="evidence" value="ECO:0007669"/>
    <property type="project" value="InterPro"/>
</dbReference>
<sequence>MRLTAVLNFQSGSLRNIDRDDFEDGLKKRFVDHGHTVEVMGVHSDELQDVLERAAQDESADGLIVAGGDGTISAAAGLAWQHDKALGVLPGGTMNLFARALRMPLDLDQAVDKLAQASPRSVDIATAGNRPFVHQFSIGLHHEAVKTREELGYETRIGKILAGAQGIAETVASPPILHARLTGPENWQISGEFQSLSISNNLFTPAMPPFADNPAGGVLGIYAATTGSTAQTLRLVVDALIGRAEDNECVLVKALKQVNVAMSNGDENLTALIDGEECELTSEISFKVHPGALTVLA</sequence>
<dbReference type="Proteomes" id="UP000185783">
    <property type="component" value="Unassembled WGS sequence"/>
</dbReference>
<dbReference type="InterPro" id="IPR001206">
    <property type="entry name" value="Diacylglycerol_kinase_cat_dom"/>
</dbReference>
<name>A0A1U7JK98_9HYPH</name>
<dbReference type="SUPFAM" id="SSF111331">
    <property type="entry name" value="NAD kinase/diacylglycerol kinase-like"/>
    <property type="match status" value="1"/>
</dbReference>
<evidence type="ECO:0000313" key="2">
    <source>
        <dbReference type="EMBL" id="OKL45135.1"/>
    </source>
</evidence>
<dbReference type="EMBL" id="LVVZ01000007">
    <property type="protein sequence ID" value="OKL45135.1"/>
    <property type="molecule type" value="Genomic_DNA"/>
</dbReference>
<feature type="domain" description="DAGKc" evidence="1">
    <location>
        <begin position="1"/>
        <end position="131"/>
    </location>
</feature>